<accession>A0A182EJB4</accession>
<evidence type="ECO:0000313" key="6">
    <source>
        <dbReference type="WBParaSite" id="nOo.2.0.1.t08198-RA"/>
    </source>
</evidence>
<gene>
    <name evidence="2" type="ORF">NOO_LOCUS1758</name>
    <name evidence="3" type="ORF">NOO_LOCUS8198</name>
</gene>
<dbReference type="PANTHER" id="PTHR15895">
    <property type="entry name" value="IMMEDIATE EARLY RESPONSE GENE"/>
    <property type="match status" value="1"/>
</dbReference>
<dbReference type="WBParaSite" id="nOo.2.0.1.t08198-RA">
    <property type="protein sequence ID" value="nOo.2.0.1.t08198-RA"/>
    <property type="gene ID" value="nOo.2.0.1.g08198"/>
</dbReference>
<dbReference type="Pfam" id="PF05760">
    <property type="entry name" value="IER"/>
    <property type="match status" value="1"/>
</dbReference>
<sequence length="375" mass="41887">MHHVAILDASRCDPTCIQMPSVGDVDEIIETEVCNRLIRLSCAKMVNSKSERGGAKLHRNLLILHLLRRARDEQKRFPMFANDSECIDRPQAENSMMMLHTNPMPALNTLSPSHYVDVDDEEDEMDDIEYENAGEDATHLLDLSKNHEPMPLDSSCGNLVKQEQIEFGYSALRLAPFQYTFTGPEMYGMDETTTQQHMYNDSASLPDIYFSEDMISSQLVSQLAREKKGVEEFATPKPKRDSDFDCLAVSADTVVAPVSESVSNDEEVYSCTGTEEDGEIEEDRDCENGSLSSTTFLHHRKRKTSALRLPSSCSIKKCCVEERQLTGLISVFNSGLSVVADQFLARPAVSSVSSLQQTPKQINSFIHIACNPLIC</sequence>
<keyword evidence="4" id="KW-1185">Reference proteome</keyword>
<reference evidence="5 6" key="1">
    <citation type="submission" date="2016-06" db="UniProtKB">
        <authorList>
            <consortium name="WormBaseParasite"/>
        </authorList>
    </citation>
    <scope>IDENTIFICATION</scope>
</reference>
<dbReference type="WBParaSite" id="nOo.2.0.1.t01758-RA">
    <property type="protein sequence ID" value="nOo.2.0.1.t01758-RA"/>
    <property type="gene ID" value="nOo.2.0.1.g01758"/>
</dbReference>
<proteinExistence type="inferred from homology"/>
<evidence type="ECO:0000313" key="4">
    <source>
        <dbReference type="Proteomes" id="UP000271087"/>
    </source>
</evidence>
<reference evidence="2 4" key="2">
    <citation type="submission" date="2018-08" db="EMBL/GenBank/DDBJ databases">
        <authorList>
            <person name="Laetsch R D."/>
            <person name="Stevens L."/>
            <person name="Kumar S."/>
            <person name="Blaxter L. M."/>
        </authorList>
    </citation>
    <scope>NUCLEOTIDE SEQUENCE [LARGE SCALE GENOMIC DNA]</scope>
</reference>
<dbReference type="Proteomes" id="UP000271087">
    <property type="component" value="Unassembled WGS sequence"/>
</dbReference>
<evidence type="ECO:0000313" key="5">
    <source>
        <dbReference type="WBParaSite" id="nOo.2.0.1.t01758-RA"/>
    </source>
</evidence>
<evidence type="ECO:0000256" key="1">
    <source>
        <dbReference type="ARBA" id="ARBA00006186"/>
    </source>
</evidence>
<dbReference type="EMBL" id="UYRW01003304">
    <property type="protein sequence ID" value="VDK88630.1"/>
    <property type="molecule type" value="Genomic_DNA"/>
</dbReference>
<dbReference type="AlphaFoldDB" id="A0A182EJB4"/>
<evidence type="ECO:0000313" key="2">
    <source>
        <dbReference type="EMBL" id="VDK64852.1"/>
    </source>
</evidence>
<protein>
    <submittedName>
        <fullName evidence="5 6">SERTA domain-containing protein</fullName>
    </submittedName>
</protein>
<dbReference type="InterPro" id="IPR008653">
    <property type="entry name" value="IER"/>
</dbReference>
<dbReference type="OrthoDB" id="5822441at2759"/>
<comment type="similarity">
    <text evidence="1">Belongs to the IER family.</text>
</comment>
<organism evidence="6">
    <name type="scientific">Onchocerca ochengi</name>
    <name type="common">Filarial nematode worm</name>
    <dbReference type="NCBI Taxonomy" id="42157"/>
    <lineage>
        <taxon>Eukaryota</taxon>
        <taxon>Metazoa</taxon>
        <taxon>Ecdysozoa</taxon>
        <taxon>Nematoda</taxon>
        <taxon>Chromadorea</taxon>
        <taxon>Rhabditida</taxon>
        <taxon>Spirurina</taxon>
        <taxon>Spiruromorpha</taxon>
        <taxon>Filarioidea</taxon>
        <taxon>Onchocercidae</taxon>
        <taxon>Onchocerca</taxon>
    </lineage>
</organism>
<evidence type="ECO:0000313" key="3">
    <source>
        <dbReference type="EMBL" id="VDK88630.1"/>
    </source>
</evidence>
<dbReference type="EMBL" id="UYRW01000240">
    <property type="protein sequence ID" value="VDK64852.1"/>
    <property type="molecule type" value="Genomic_DNA"/>
</dbReference>
<name>A0A182EJB4_ONCOC</name>